<evidence type="ECO:0000313" key="1">
    <source>
        <dbReference type="EMBL" id="KRY31617.1"/>
    </source>
</evidence>
<sequence length="93" mass="10197">MIRTTTVGDARSEVGDCVLCSFYSTFLILSLLDSLFCALSNKHLTSHDGLNQYGLMSATIGESGRIDGSECVRPQEVLTMLSNVETCFEHMDI</sequence>
<dbReference type="OrthoDB" id="10463400at2759"/>
<organism evidence="1 2">
    <name type="scientific">Trichinella spiralis</name>
    <name type="common">Trichina worm</name>
    <dbReference type="NCBI Taxonomy" id="6334"/>
    <lineage>
        <taxon>Eukaryota</taxon>
        <taxon>Metazoa</taxon>
        <taxon>Ecdysozoa</taxon>
        <taxon>Nematoda</taxon>
        <taxon>Enoplea</taxon>
        <taxon>Dorylaimia</taxon>
        <taxon>Trichinellida</taxon>
        <taxon>Trichinellidae</taxon>
        <taxon>Trichinella</taxon>
    </lineage>
</organism>
<name>A0A0V1B3V8_TRISP</name>
<dbReference type="InParanoid" id="A0A0V1B3V8"/>
<protein>
    <submittedName>
        <fullName evidence="1">Uncharacterized protein</fullName>
    </submittedName>
</protein>
<proteinExistence type="predicted"/>
<comment type="caution">
    <text evidence="1">The sequence shown here is derived from an EMBL/GenBank/DDBJ whole genome shotgun (WGS) entry which is preliminary data.</text>
</comment>
<accession>A0A0V1B3V8</accession>
<gene>
    <name evidence="1" type="ORF">T01_11888</name>
</gene>
<dbReference type="Proteomes" id="UP000054776">
    <property type="component" value="Unassembled WGS sequence"/>
</dbReference>
<keyword evidence="2" id="KW-1185">Reference proteome</keyword>
<dbReference type="EMBL" id="JYDH01000115">
    <property type="protein sequence ID" value="KRY31617.1"/>
    <property type="molecule type" value="Genomic_DNA"/>
</dbReference>
<dbReference type="AlphaFoldDB" id="A0A0V1B3V8"/>
<evidence type="ECO:0000313" key="2">
    <source>
        <dbReference type="Proteomes" id="UP000054776"/>
    </source>
</evidence>
<reference evidence="1 2" key="1">
    <citation type="submission" date="2015-01" db="EMBL/GenBank/DDBJ databases">
        <title>Evolution of Trichinella species and genotypes.</title>
        <authorList>
            <person name="Korhonen P.K."/>
            <person name="Edoardo P."/>
            <person name="Giuseppe L.R."/>
            <person name="Gasser R.B."/>
        </authorList>
    </citation>
    <scope>NUCLEOTIDE SEQUENCE [LARGE SCALE GENOMIC DNA]</scope>
    <source>
        <strain evidence="1">ISS3</strain>
    </source>
</reference>